<dbReference type="KEGG" id="siz:SI82_02085"/>
<organism evidence="6 8">
    <name type="scientific">Streptococcus iniae</name>
    <name type="common">Streptococcus shiloi</name>
    <dbReference type="NCBI Taxonomy" id="1346"/>
    <lineage>
        <taxon>Bacteria</taxon>
        <taxon>Bacillati</taxon>
        <taxon>Bacillota</taxon>
        <taxon>Bacilli</taxon>
        <taxon>Lactobacillales</taxon>
        <taxon>Streptococcaceae</taxon>
        <taxon>Streptococcus</taxon>
    </lineage>
</organism>
<dbReference type="GO" id="GO:0016829">
    <property type="term" value="F:lyase activity"/>
    <property type="evidence" value="ECO:0007669"/>
    <property type="project" value="UniProtKB-KW"/>
</dbReference>
<dbReference type="GeneID" id="35765004"/>
<name>A0A3L8GQ80_STRIN</name>
<dbReference type="SMR" id="A0A3L8GQ80"/>
<evidence type="ECO:0000313" key="6">
    <source>
        <dbReference type="EMBL" id="RLU58787.1"/>
    </source>
</evidence>
<dbReference type="NCBIfam" id="NF002383">
    <property type="entry name" value="PRK01392.1"/>
    <property type="match status" value="1"/>
</dbReference>
<evidence type="ECO:0000313" key="7">
    <source>
        <dbReference type="Proteomes" id="UP000025245"/>
    </source>
</evidence>
<dbReference type="Proteomes" id="UP000269148">
    <property type="component" value="Unassembled WGS sequence"/>
</dbReference>
<dbReference type="RefSeq" id="WP_003100793.1">
    <property type="nucleotide sequence ID" value="NZ_CP010783.1"/>
</dbReference>
<dbReference type="NCBIfam" id="TIGR03124">
    <property type="entry name" value="citrate_citX"/>
    <property type="match status" value="1"/>
</dbReference>
<gene>
    <name evidence="6" type="primary">citX</name>
    <name evidence="6" type="ORF">DIY07_01760</name>
    <name evidence="5" type="ORF">DQ08_01820</name>
</gene>
<keyword evidence="3 6" id="KW-0548">Nucleotidyltransferase</keyword>
<accession>A0A3L8GQ80</accession>
<dbReference type="OrthoDB" id="3196716at2"/>
<evidence type="ECO:0000313" key="8">
    <source>
        <dbReference type="Proteomes" id="UP000269148"/>
    </source>
</evidence>
<keyword evidence="7" id="KW-1185">Reference proteome</keyword>
<evidence type="ECO:0000313" key="5">
    <source>
        <dbReference type="EMBL" id="AHY15244.1"/>
    </source>
</evidence>
<proteinExistence type="predicted"/>
<reference evidence="6 8" key="2">
    <citation type="submission" date="2018-06" db="EMBL/GenBank/DDBJ databases">
        <title>Mutators as drivers of adaptation in pathogenic bacteria and a risk factor for host jumps and vaccine escape.</title>
        <authorList>
            <person name="Barnes A.C."/>
            <person name="Silayeva O."/>
        </authorList>
    </citation>
    <scope>NUCLEOTIDE SEQUENCE [LARGE SCALE GENOMIC DNA]</scope>
    <source>
        <strain evidence="6 8">QMA0445</strain>
    </source>
</reference>
<dbReference type="STRING" id="1346.BMF34_01975"/>
<sequence length="178" mass="20233">MFNGELFDGEAVTLAEMMRARELRSARQLSFLKAIPYASLLSVTMNIPGDIKNSQRLEALAKAMCDLIQVELNNDSIYKEEYLSLKTGIEYYCLVDLSAKSLKEKMIALEQKTALGRLMDLDVLYLESDHIKAVSRVELGFQTRRCFLCQEDAKICGRSRNHTISEMRVAISEMLSHL</sequence>
<dbReference type="InterPro" id="IPR005551">
    <property type="entry name" value="CitX"/>
</dbReference>
<evidence type="ECO:0000256" key="1">
    <source>
        <dbReference type="ARBA" id="ARBA00012524"/>
    </source>
</evidence>
<protein>
    <recommendedName>
        <fullName evidence="1">citrate lyase holo-[acyl-carrier protein] synthase</fullName>
        <ecNumber evidence="1">2.7.7.61</ecNumber>
    </recommendedName>
</protein>
<dbReference type="KEGG" id="siq:DQ08_01820"/>
<dbReference type="Proteomes" id="UP000025245">
    <property type="component" value="Chromosome"/>
</dbReference>
<dbReference type="GO" id="GO:0051191">
    <property type="term" value="P:prosthetic group biosynthetic process"/>
    <property type="evidence" value="ECO:0007669"/>
    <property type="project" value="InterPro"/>
</dbReference>
<comment type="catalytic activity">
    <reaction evidence="4">
        <text>apo-[citrate lyase ACP] + 2'-(5''-triphospho-alpha-D-ribosyl)-3'-dephospho-CoA = holo-[citrate lyase ACP] + diphosphate</text>
        <dbReference type="Rhea" id="RHEA:16333"/>
        <dbReference type="Rhea" id="RHEA-COMP:10157"/>
        <dbReference type="Rhea" id="RHEA-COMP:10158"/>
        <dbReference type="ChEBI" id="CHEBI:29999"/>
        <dbReference type="ChEBI" id="CHEBI:33019"/>
        <dbReference type="ChEBI" id="CHEBI:61378"/>
        <dbReference type="ChEBI" id="CHEBI:82683"/>
        <dbReference type="EC" id="2.7.7.61"/>
    </reaction>
</comment>
<dbReference type="EC" id="2.7.7.61" evidence="1"/>
<evidence type="ECO:0000256" key="2">
    <source>
        <dbReference type="ARBA" id="ARBA00022679"/>
    </source>
</evidence>
<dbReference type="KEGG" id="sio:DW64_01805"/>
<dbReference type="EMBL" id="QLQD01000018">
    <property type="protein sequence ID" value="RLU58787.1"/>
    <property type="molecule type" value="Genomic_DNA"/>
</dbReference>
<dbReference type="EMBL" id="CP007586">
    <property type="protein sequence ID" value="AHY15244.1"/>
    <property type="molecule type" value="Genomic_DNA"/>
</dbReference>
<dbReference type="AlphaFoldDB" id="A0A3L8GQ80"/>
<reference evidence="5 7" key="1">
    <citation type="journal article" date="2014" name="Genome Announc.">
        <title>Complete Genome Sequence of a Virulent Strain, Streptococcus iniae ISET0901, Isolated from Diseased Tilapia.</title>
        <authorList>
            <person name="Pridgeon J.W."/>
            <person name="Zhang D."/>
            <person name="Zhang L."/>
        </authorList>
    </citation>
    <scope>NUCLEOTIDE SEQUENCE [LARGE SCALE GENOMIC DNA]</scope>
    <source>
        <strain evidence="5 7">ISET0901</strain>
    </source>
</reference>
<keyword evidence="6" id="KW-0456">Lyase</keyword>
<keyword evidence="2 6" id="KW-0808">Transferase</keyword>
<dbReference type="Pfam" id="PF03802">
    <property type="entry name" value="CitX"/>
    <property type="match status" value="1"/>
</dbReference>
<dbReference type="GO" id="GO:0050519">
    <property type="term" value="F:holo-citrate lyase synthase activity"/>
    <property type="evidence" value="ECO:0007669"/>
    <property type="project" value="UniProtKB-EC"/>
</dbReference>
<evidence type="ECO:0000256" key="4">
    <source>
        <dbReference type="ARBA" id="ARBA00048574"/>
    </source>
</evidence>
<evidence type="ECO:0000256" key="3">
    <source>
        <dbReference type="ARBA" id="ARBA00022695"/>
    </source>
</evidence>